<evidence type="ECO:0000313" key="3">
    <source>
        <dbReference type="Proteomes" id="UP001527925"/>
    </source>
</evidence>
<keyword evidence="3" id="KW-1185">Reference proteome</keyword>
<dbReference type="Proteomes" id="UP001527925">
    <property type="component" value="Unassembled WGS sequence"/>
</dbReference>
<evidence type="ECO:0000256" key="1">
    <source>
        <dbReference type="SAM" id="MobiDB-lite"/>
    </source>
</evidence>
<protein>
    <recommendedName>
        <fullName evidence="4">Phospholipid scramblase</fullName>
    </recommendedName>
</protein>
<proteinExistence type="predicted"/>
<feature type="region of interest" description="Disordered" evidence="1">
    <location>
        <begin position="1"/>
        <end position="22"/>
    </location>
</feature>
<evidence type="ECO:0000313" key="2">
    <source>
        <dbReference type="EMBL" id="KAL2915330.1"/>
    </source>
</evidence>
<sequence>MLSSPAPSEPPPSYDSIYGHGESAQVAQAIRESLAQPAQPAPALAPPPAGVANNVVLAAVAATSATAGRGAAPGPGAVRQAALAAATSPVAAAAERPARPPPIEEQPGLFLRCIEIVPEADMQFVVDCSDPTRISIISRDSRHIFLMTVFEHGAVTHMQLGTTTPSGTVAQLYGIRTEYPHKIRFTDLRNNADSFVVARESSRSMFPKASGPLKHRFAAQGQSFEWTPTSAGFWLGIADPPPQPGRPQRLRDRDWDESQRLAVYRPGDPPLAQRDRVLHIKAPLANLRDVVIGTVIALDLVSHPFYR</sequence>
<comment type="caution">
    <text evidence="2">The sequence shown here is derived from an EMBL/GenBank/DDBJ whole genome shotgun (WGS) entry which is preliminary data.</text>
</comment>
<evidence type="ECO:0008006" key="4">
    <source>
        <dbReference type="Google" id="ProtNLM"/>
    </source>
</evidence>
<accession>A0ABR4N762</accession>
<name>A0ABR4N762_9FUNG</name>
<reference evidence="2 3" key="1">
    <citation type="submission" date="2023-09" db="EMBL/GenBank/DDBJ databases">
        <title>Pangenome analysis of Batrachochytrium dendrobatidis and related Chytrids.</title>
        <authorList>
            <person name="Yacoub M.N."/>
            <person name="Stajich J.E."/>
            <person name="James T.Y."/>
        </authorList>
    </citation>
    <scope>NUCLEOTIDE SEQUENCE [LARGE SCALE GENOMIC DNA]</scope>
    <source>
        <strain evidence="2 3">JEL0888</strain>
    </source>
</reference>
<gene>
    <name evidence="2" type="ORF">HK105_205195</name>
</gene>
<dbReference type="EMBL" id="JADGIZ020000025">
    <property type="protein sequence ID" value="KAL2915330.1"/>
    <property type="molecule type" value="Genomic_DNA"/>
</dbReference>
<organism evidence="2 3">
    <name type="scientific">Polyrhizophydium stewartii</name>
    <dbReference type="NCBI Taxonomy" id="2732419"/>
    <lineage>
        <taxon>Eukaryota</taxon>
        <taxon>Fungi</taxon>
        <taxon>Fungi incertae sedis</taxon>
        <taxon>Chytridiomycota</taxon>
        <taxon>Chytridiomycota incertae sedis</taxon>
        <taxon>Chytridiomycetes</taxon>
        <taxon>Rhizophydiales</taxon>
        <taxon>Rhizophydiales incertae sedis</taxon>
        <taxon>Polyrhizophydium</taxon>
    </lineage>
</organism>